<name>A0A7X6DR33_9BACT</name>
<dbReference type="Pfam" id="PF12098">
    <property type="entry name" value="DUF3574"/>
    <property type="match status" value="1"/>
</dbReference>
<dbReference type="RefSeq" id="WP_168060751.1">
    <property type="nucleotide sequence ID" value="NZ_VTOW01000002.1"/>
</dbReference>
<protein>
    <submittedName>
        <fullName evidence="2">DUF3574 domain-containing protein</fullName>
    </submittedName>
</protein>
<evidence type="ECO:0000313" key="3">
    <source>
        <dbReference type="Proteomes" id="UP000534783"/>
    </source>
</evidence>
<keyword evidence="1" id="KW-0732">Signal</keyword>
<comment type="caution">
    <text evidence="2">The sequence shown here is derived from an EMBL/GenBank/DDBJ whole genome shotgun (WGS) entry which is preliminary data.</text>
</comment>
<dbReference type="AlphaFoldDB" id="A0A7X6DR33"/>
<evidence type="ECO:0000313" key="2">
    <source>
        <dbReference type="EMBL" id="NKE71795.1"/>
    </source>
</evidence>
<proteinExistence type="predicted"/>
<sequence length="152" mass="17311">MMDGSRKKHPLRPLPFLLLLGLLFTSMTGCATDGNTRPISPSIGRQGTVLISDTLFFGLSTARGPVGAAEWNDFLRDIVTPRFPDGFTYWEANGQWRGADNRLVQERSMVLQIIHPDTFQAESAIQEIIHRYEQQYEQDSVLRLRDAVQVWF</sequence>
<dbReference type="PROSITE" id="PS51257">
    <property type="entry name" value="PROKAR_LIPOPROTEIN"/>
    <property type="match status" value="1"/>
</dbReference>
<reference evidence="2 3" key="1">
    <citation type="journal article" date="2020" name="Nature">
        <title>Bacterial chemolithoautotrophy via manganese oxidation.</title>
        <authorList>
            <person name="Yu H."/>
            <person name="Leadbetter J.R."/>
        </authorList>
    </citation>
    <scope>NUCLEOTIDE SEQUENCE [LARGE SCALE GENOMIC DNA]</scope>
    <source>
        <strain evidence="2 3">Mn-1</strain>
    </source>
</reference>
<dbReference type="Proteomes" id="UP000534783">
    <property type="component" value="Unassembled WGS sequence"/>
</dbReference>
<feature type="chain" id="PRO_5031084384" evidence="1">
    <location>
        <begin position="32"/>
        <end position="152"/>
    </location>
</feature>
<dbReference type="InterPro" id="IPR021957">
    <property type="entry name" value="DUF3574"/>
</dbReference>
<dbReference type="EMBL" id="VTOW01000002">
    <property type="protein sequence ID" value="NKE71795.1"/>
    <property type="molecule type" value="Genomic_DNA"/>
</dbReference>
<evidence type="ECO:0000256" key="1">
    <source>
        <dbReference type="SAM" id="SignalP"/>
    </source>
</evidence>
<organism evidence="2 3">
    <name type="scientific">Candidatus Manganitrophus noduliformans</name>
    <dbReference type="NCBI Taxonomy" id="2606439"/>
    <lineage>
        <taxon>Bacteria</taxon>
        <taxon>Pseudomonadati</taxon>
        <taxon>Nitrospirota</taxon>
        <taxon>Nitrospiria</taxon>
        <taxon>Candidatus Troglogloeales</taxon>
        <taxon>Candidatus Manganitrophaceae</taxon>
        <taxon>Candidatus Manganitrophus</taxon>
    </lineage>
</organism>
<keyword evidence="3" id="KW-1185">Reference proteome</keyword>
<feature type="signal peptide" evidence="1">
    <location>
        <begin position="1"/>
        <end position="31"/>
    </location>
</feature>
<gene>
    <name evidence="2" type="ORF">MNODULE_13690</name>
</gene>
<accession>A0A7X6DR33</accession>